<dbReference type="Pfam" id="PF10326">
    <property type="entry name" value="7TM_GPCR_Str"/>
    <property type="match status" value="1"/>
</dbReference>
<dbReference type="HOGENOM" id="CLU_1961638_0_0_1"/>
<dbReference type="PANTHER" id="PTHR22943">
    <property type="entry name" value="7-TRANSMEMBRANE DOMAIN RECEPTOR C.ELEGANS"/>
    <property type="match status" value="1"/>
</dbReference>
<accession>E3MWM0</accession>
<dbReference type="OMA" id="KPHRETI"/>
<sequence length="128" mass="14499">MIYFAVKAHKVIRELASSCDNLSTLAQSLQRQFFYSLVVQTVIPMILIHDPSTFIIVSTLFGVGKKIFGDVATVGISLFPAIDPLPSLIIIKPHRETIKSKFNSIFHCSFFFSRFPAFQKTEFDDHTK</sequence>
<dbReference type="GO" id="GO:0038022">
    <property type="term" value="F:G protein-coupled olfactory receptor activity"/>
    <property type="evidence" value="ECO:0007669"/>
    <property type="project" value="TreeGrafter"/>
</dbReference>
<dbReference type="Proteomes" id="UP000008281">
    <property type="component" value="Unassembled WGS sequence"/>
</dbReference>
<dbReference type="eggNOG" id="ENOG502SXBJ">
    <property type="taxonomic scope" value="Eukaryota"/>
</dbReference>
<dbReference type="GO" id="GO:0005886">
    <property type="term" value="C:plasma membrane"/>
    <property type="evidence" value="ECO:0007669"/>
    <property type="project" value="TreeGrafter"/>
</dbReference>
<evidence type="ECO:0000313" key="2">
    <source>
        <dbReference type="Proteomes" id="UP000008281"/>
    </source>
</evidence>
<dbReference type="InterPro" id="IPR019428">
    <property type="entry name" value="7TM_GPCR_serpentine_rcpt_Str"/>
</dbReference>
<dbReference type="OrthoDB" id="5869258at2759"/>
<evidence type="ECO:0000313" key="1">
    <source>
        <dbReference type="EMBL" id="EFP10748.1"/>
    </source>
</evidence>
<dbReference type="AlphaFoldDB" id="E3MWM0"/>
<dbReference type="GO" id="GO:0042048">
    <property type="term" value="P:olfactory behavior"/>
    <property type="evidence" value="ECO:0007669"/>
    <property type="project" value="TreeGrafter"/>
</dbReference>
<keyword evidence="2" id="KW-1185">Reference proteome</keyword>
<name>E3MWM0_CAERE</name>
<dbReference type="PANTHER" id="PTHR22943:SF35">
    <property type="entry name" value="SEVEN TM RECEPTOR"/>
    <property type="match status" value="1"/>
</dbReference>
<gene>
    <name evidence="1" type="ORF">CRE_02458</name>
</gene>
<proteinExistence type="predicted"/>
<dbReference type="EMBL" id="DS268488">
    <property type="protein sequence ID" value="EFP10748.1"/>
    <property type="molecule type" value="Genomic_DNA"/>
</dbReference>
<dbReference type="InParanoid" id="E3MWM0"/>
<protein>
    <submittedName>
        <fullName evidence="1">Uncharacterized protein</fullName>
    </submittedName>
</protein>
<reference evidence="1" key="1">
    <citation type="submission" date="2007-07" db="EMBL/GenBank/DDBJ databases">
        <title>PCAP assembly of the Caenorhabditis remanei genome.</title>
        <authorList>
            <consortium name="The Caenorhabditis remanei Sequencing Consortium"/>
            <person name="Wilson R.K."/>
        </authorList>
    </citation>
    <scope>NUCLEOTIDE SEQUENCE [LARGE SCALE GENOMIC DNA]</scope>
    <source>
        <strain evidence="1">PB4641</strain>
    </source>
</reference>
<organism evidence="2">
    <name type="scientific">Caenorhabditis remanei</name>
    <name type="common">Caenorhabditis vulgaris</name>
    <dbReference type="NCBI Taxonomy" id="31234"/>
    <lineage>
        <taxon>Eukaryota</taxon>
        <taxon>Metazoa</taxon>
        <taxon>Ecdysozoa</taxon>
        <taxon>Nematoda</taxon>
        <taxon>Chromadorea</taxon>
        <taxon>Rhabditida</taxon>
        <taxon>Rhabditina</taxon>
        <taxon>Rhabditomorpha</taxon>
        <taxon>Rhabditoidea</taxon>
        <taxon>Rhabditidae</taxon>
        <taxon>Peloderinae</taxon>
        <taxon>Caenorhabditis</taxon>
    </lineage>
</organism>